<accession>A0A1L3J1M8</accession>
<evidence type="ECO:0000256" key="1">
    <source>
        <dbReference type="ARBA" id="ARBA00022723"/>
    </source>
</evidence>
<dbReference type="KEGG" id="grl:LPB144_00785"/>
<dbReference type="RefSeq" id="WP_072551681.1">
    <property type="nucleotide sequence ID" value="NZ_CP018153.1"/>
</dbReference>
<protein>
    <recommendedName>
        <fullName evidence="3">HIRAN domain-containing protein</fullName>
    </recommendedName>
</protein>
<keyword evidence="2" id="KW-0378">Hydrolase</keyword>
<dbReference type="STRING" id="1913577.LPB144_00785"/>
<evidence type="ECO:0000256" key="2">
    <source>
        <dbReference type="ARBA" id="ARBA00022801"/>
    </source>
</evidence>
<dbReference type="EMBL" id="CP018153">
    <property type="protein sequence ID" value="APG59026.1"/>
    <property type="molecule type" value="Genomic_DNA"/>
</dbReference>
<dbReference type="AlphaFoldDB" id="A0A1L3J1M8"/>
<dbReference type="Gene3D" id="3.30.70.2330">
    <property type="match status" value="1"/>
</dbReference>
<reference evidence="4 5" key="1">
    <citation type="submission" date="2016-11" db="EMBL/GenBank/DDBJ databases">
        <title>Gramella sp. LPB0144 isolated from marine environment.</title>
        <authorList>
            <person name="Kim E."/>
            <person name="Yi H."/>
        </authorList>
    </citation>
    <scope>NUCLEOTIDE SEQUENCE [LARGE SCALE GENOMIC DNA]</scope>
    <source>
        <strain evidence="4 5">LPB0144</strain>
    </source>
</reference>
<organism evidence="4 5">
    <name type="scientific">Christiangramia salexigens</name>
    <dbReference type="NCBI Taxonomy" id="1913577"/>
    <lineage>
        <taxon>Bacteria</taxon>
        <taxon>Pseudomonadati</taxon>
        <taxon>Bacteroidota</taxon>
        <taxon>Flavobacteriia</taxon>
        <taxon>Flavobacteriales</taxon>
        <taxon>Flavobacteriaceae</taxon>
        <taxon>Christiangramia</taxon>
    </lineage>
</organism>
<dbReference type="OrthoDB" id="9812156at2"/>
<feature type="domain" description="HIRAN" evidence="3">
    <location>
        <begin position="30"/>
        <end position="128"/>
    </location>
</feature>
<evidence type="ECO:0000259" key="3">
    <source>
        <dbReference type="SMART" id="SM00910"/>
    </source>
</evidence>
<name>A0A1L3J1M8_9FLAO</name>
<dbReference type="Proteomes" id="UP000182510">
    <property type="component" value="Chromosome"/>
</dbReference>
<evidence type="ECO:0000313" key="5">
    <source>
        <dbReference type="Proteomes" id="UP000182510"/>
    </source>
</evidence>
<evidence type="ECO:0000313" key="4">
    <source>
        <dbReference type="EMBL" id="APG59026.1"/>
    </source>
</evidence>
<sequence length="128" mass="14712">MNESILPVSPGLLALLSNAETGVIPFTQEIFLLEIDIAGTNHCKEIETVENQIVKEKMLSMKREPDNKFDEYAIAIYCEHVRVGYVPAKLNLVCSRLMDAGKLFFCRVVEKEWEMKWLRITANVYMVE</sequence>
<dbReference type="GO" id="GO:0003676">
    <property type="term" value="F:nucleic acid binding"/>
    <property type="evidence" value="ECO:0007669"/>
    <property type="project" value="InterPro"/>
</dbReference>
<proteinExistence type="predicted"/>
<dbReference type="Pfam" id="PF08797">
    <property type="entry name" value="HIRAN"/>
    <property type="match status" value="1"/>
</dbReference>
<dbReference type="GO" id="GO:0016818">
    <property type="term" value="F:hydrolase activity, acting on acid anhydrides, in phosphorus-containing anhydrides"/>
    <property type="evidence" value="ECO:0007669"/>
    <property type="project" value="InterPro"/>
</dbReference>
<gene>
    <name evidence="4" type="ORF">LPB144_00785</name>
</gene>
<keyword evidence="5" id="KW-1185">Reference proteome</keyword>
<keyword evidence="1" id="KW-0479">Metal-binding</keyword>
<dbReference type="SMART" id="SM00910">
    <property type="entry name" value="HIRAN"/>
    <property type="match status" value="1"/>
</dbReference>
<dbReference type="GO" id="GO:0008270">
    <property type="term" value="F:zinc ion binding"/>
    <property type="evidence" value="ECO:0007669"/>
    <property type="project" value="InterPro"/>
</dbReference>
<dbReference type="InterPro" id="IPR014905">
    <property type="entry name" value="HIRAN"/>
</dbReference>